<reference evidence="3" key="1">
    <citation type="submission" date="2022-10" db="EMBL/GenBank/DDBJ databases">
        <title>The complete genomes of actinobacterial strains from the NBC collection.</title>
        <authorList>
            <person name="Joergensen T.S."/>
            <person name="Alvarez Arevalo M."/>
            <person name="Sterndorff E.B."/>
            <person name="Faurdal D."/>
            <person name="Vuksanovic O."/>
            <person name="Mourched A.-S."/>
            <person name="Charusanti P."/>
            <person name="Shaw S."/>
            <person name="Blin K."/>
            <person name="Weber T."/>
        </authorList>
    </citation>
    <scope>NUCLEOTIDE SEQUENCE</scope>
    <source>
        <strain evidence="3">NBC_00668</strain>
    </source>
</reference>
<dbReference type="Proteomes" id="UP001432060">
    <property type="component" value="Chromosome"/>
</dbReference>
<sequence length="293" mass="31423">MSESADDRRDNSSRENSRREDGGHTDGRPGDTSLPEELRALGRGIRLPDVDGESMAERVLARILAEHVPVPVAEPPGRWARARAWARRRRRALAAALSGLLVILVLTPPVRAAVADWFGFGGVAARVDPTATRAGSPGGGAPECTDGTDGTGPLSVLEAAARAGFDPLLPSALGKPAGASVSADRRILSVCWHPDGGRTIRVDEFRATPAPLFYKTIHVPWESARVHGDDSALWFGEPHDLRMLLQDAEGRPYEPVVRTAGPTLVWRARGELTLRLEGVPSKSRAQEIANSTP</sequence>
<accession>A0ABZ1XN10</accession>
<keyword evidence="4" id="KW-1185">Reference proteome</keyword>
<proteinExistence type="predicted"/>
<gene>
    <name evidence="3" type="ORF">OG515_23365</name>
</gene>
<evidence type="ECO:0000313" key="3">
    <source>
        <dbReference type="EMBL" id="WUT84913.1"/>
    </source>
</evidence>
<organism evidence="3 4">
    <name type="scientific">Streptomyces melanogenes</name>
    <dbReference type="NCBI Taxonomy" id="67326"/>
    <lineage>
        <taxon>Bacteria</taxon>
        <taxon>Bacillati</taxon>
        <taxon>Actinomycetota</taxon>
        <taxon>Actinomycetes</taxon>
        <taxon>Kitasatosporales</taxon>
        <taxon>Streptomycetaceae</taxon>
        <taxon>Streptomyces</taxon>
    </lineage>
</organism>
<dbReference type="EMBL" id="CP109019">
    <property type="protein sequence ID" value="WUT84913.1"/>
    <property type="molecule type" value="Genomic_DNA"/>
</dbReference>
<dbReference type="RefSeq" id="WP_329401362.1">
    <property type="nucleotide sequence ID" value="NZ_CP109019.1"/>
</dbReference>
<feature type="compositionally biased region" description="Basic and acidic residues" evidence="1">
    <location>
        <begin position="1"/>
        <end position="29"/>
    </location>
</feature>
<evidence type="ECO:0000313" key="4">
    <source>
        <dbReference type="Proteomes" id="UP001432060"/>
    </source>
</evidence>
<evidence type="ECO:0000256" key="1">
    <source>
        <dbReference type="SAM" id="MobiDB-lite"/>
    </source>
</evidence>
<feature type="transmembrane region" description="Helical" evidence="2">
    <location>
        <begin position="92"/>
        <end position="110"/>
    </location>
</feature>
<name>A0ABZ1XN10_9ACTN</name>
<keyword evidence="2" id="KW-0812">Transmembrane</keyword>
<evidence type="ECO:0000256" key="2">
    <source>
        <dbReference type="SAM" id="Phobius"/>
    </source>
</evidence>
<protein>
    <recommendedName>
        <fullName evidence="5">DUF4367 domain-containing protein</fullName>
    </recommendedName>
</protein>
<keyword evidence="2" id="KW-1133">Transmembrane helix</keyword>
<keyword evidence="2" id="KW-0472">Membrane</keyword>
<feature type="region of interest" description="Disordered" evidence="1">
    <location>
        <begin position="1"/>
        <end position="36"/>
    </location>
</feature>
<evidence type="ECO:0008006" key="5">
    <source>
        <dbReference type="Google" id="ProtNLM"/>
    </source>
</evidence>